<comment type="similarity">
    <text evidence="2">Belongs to the CDP-alcohol phosphatidyltransferase class-I family.</text>
</comment>
<evidence type="ECO:0000256" key="3">
    <source>
        <dbReference type="SAM" id="Phobius"/>
    </source>
</evidence>
<dbReference type="Pfam" id="PF01066">
    <property type="entry name" value="CDP-OH_P_transf"/>
    <property type="match status" value="1"/>
</dbReference>
<dbReference type="Gene3D" id="1.20.120.1760">
    <property type="match status" value="1"/>
</dbReference>
<name>A0ABU3EAY4_9RHOB</name>
<comment type="caution">
    <text evidence="4">The sequence shown here is derived from an EMBL/GenBank/DDBJ whole genome shotgun (WGS) entry which is preliminary data.</text>
</comment>
<proteinExistence type="inferred from homology"/>
<dbReference type="RefSeq" id="WP_311758488.1">
    <property type="nucleotide sequence ID" value="NZ_JAVRQI010000004.1"/>
</dbReference>
<keyword evidence="5" id="KW-1185">Reference proteome</keyword>
<feature type="transmembrane region" description="Helical" evidence="3">
    <location>
        <begin position="227"/>
        <end position="248"/>
    </location>
</feature>
<evidence type="ECO:0000256" key="1">
    <source>
        <dbReference type="ARBA" id="ARBA00022679"/>
    </source>
</evidence>
<dbReference type="EMBL" id="JAVRQI010000004">
    <property type="protein sequence ID" value="MDT1061384.1"/>
    <property type="molecule type" value="Genomic_DNA"/>
</dbReference>
<evidence type="ECO:0000256" key="2">
    <source>
        <dbReference type="RuleBase" id="RU003750"/>
    </source>
</evidence>
<dbReference type="Proteomes" id="UP001251085">
    <property type="component" value="Unassembled WGS sequence"/>
</dbReference>
<keyword evidence="3" id="KW-1133">Transmembrane helix</keyword>
<accession>A0ABU3EAY4</accession>
<dbReference type="PROSITE" id="PS00379">
    <property type="entry name" value="CDP_ALCOHOL_P_TRANSF"/>
    <property type="match status" value="1"/>
</dbReference>
<feature type="transmembrane region" description="Helical" evidence="3">
    <location>
        <begin position="171"/>
        <end position="191"/>
    </location>
</feature>
<reference evidence="5" key="1">
    <citation type="submission" date="2023-07" db="EMBL/GenBank/DDBJ databases">
        <title>Characterization of two Paracoccaceae strains isolated from Phycosphere and proposal of Xinfangfangia lacusdiani sp. nov.</title>
        <authorList>
            <person name="Deng Y."/>
            <person name="Zhang Y.Q."/>
        </authorList>
    </citation>
    <scope>NUCLEOTIDE SEQUENCE [LARGE SCALE GENOMIC DNA]</scope>
    <source>
        <strain evidence="5">CPCC 101403</strain>
    </source>
</reference>
<keyword evidence="3" id="KW-0472">Membrane</keyword>
<dbReference type="InterPro" id="IPR043130">
    <property type="entry name" value="CDP-OH_PTrfase_TM_dom"/>
</dbReference>
<feature type="transmembrane region" description="Helical" evidence="3">
    <location>
        <begin position="29"/>
        <end position="49"/>
    </location>
</feature>
<gene>
    <name evidence="4" type="ORF">RM190_05885</name>
</gene>
<organism evidence="4 5">
    <name type="scientific">Paracoccus broussonetiae</name>
    <dbReference type="NCBI Taxonomy" id="3075834"/>
    <lineage>
        <taxon>Bacteria</taxon>
        <taxon>Pseudomonadati</taxon>
        <taxon>Pseudomonadota</taxon>
        <taxon>Alphaproteobacteria</taxon>
        <taxon>Rhodobacterales</taxon>
        <taxon>Paracoccaceae</taxon>
        <taxon>Paracoccus</taxon>
    </lineage>
</organism>
<protein>
    <submittedName>
        <fullName evidence="4">CDP-alcohol phosphatidyltransferase family protein</fullName>
    </submittedName>
</protein>
<feature type="transmembrane region" description="Helical" evidence="3">
    <location>
        <begin position="95"/>
        <end position="124"/>
    </location>
</feature>
<keyword evidence="3" id="KW-0812">Transmembrane</keyword>
<evidence type="ECO:0000313" key="5">
    <source>
        <dbReference type="Proteomes" id="UP001251085"/>
    </source>
</evidence>
<feature type="transmembrane region" description="Helical" evidence="3">
    <location>
        <begin position="203"/>
        <end position="221"/>
    </location>
</feature>
<sequence>MEQLGHSLSAGIARLAPGARSGQPQGHNLRGLAGAGLGGVAVIVLSSVLLGAGWMLLPALVGYAVLLGVIRRYLARFYPHPRFGACNAVTLWRAALVLSLLGALLAGQLAGLVLAALATVSLLLDGADGWLARRSGLVSEFGARFDMEVDAAFGLVLSLHALAGGAPGPEVLLLGLPRYAFLLGGLLWPWMRPELPQRFRRKAICVTQLAVLILLQLPALPREMADLAAWLAIALLLWSFALDMVWLWRHRS</sequence>
<dbReference type="InterPro" id="IPR048254">
    <property type="entry name" value="CDP_ALCOHOL_P_TRANSF_CS"/>
</dbReference>
<evidence type="ECO:0000313" key="4">
    <source>
        <dbReference type="EMBL" id="MDT1061384.1"/>
    </source>
</evidence>
<dbReference type="InterPro" id="IPR000462">
    <property type="entry name" value="CDP-OH_P_trans"/>
</dbReference>
<feature type="transmembrane region" description="Helical" evidence="3">
    <location>
        <begin position="55"/>
        <end position="74"/>
    </location>
</feature>
<keyword evidence="1 2" id="KW-0808">Transferase</keyword>